<feature type="transmembrane region" description="Helical" evidence="1">
    <location>
        <begin position="46"/>
        <end position="66"/>
    </location>
</feature>
<feature type="transmembrane region" description="Helical" evidence="1">
    <location>
        <begin position="148"/>
        <end position="180"/>
    </location>
</feature>
<feature type="transmembrane region" description="Helical" evidence="1">
    <location>
        <begin position="235"/>
        <end position="257"/>
    </location>
</feature>
<dbReference type="Proteomes" id="UP000274117">
    <property type="component" value="Unassembled WGS sequence"/>
</dbReference>
<feature type="transmembrane region" description="Helical" evidence="1">
    <location>
        <begin position="277"/>
        <end position="307"/>
    </location>
</feature>
<keyword evidence="1" id="KW-0812">Transmembrane</keyword>
<feature type="transmembrane region" description="Helical" evidence="1">
    <location>
        <begin position="87"/>
        <end position="108"/>
    </location>
</feature>
<evidence type="ECO:0000313" key="3">
    <source>
        <dbReference type="Proteomes" id="UP000274117"/>
    </source>
</evidence>
<keyword evidence="1" id="KW-0472">Membrane</keyword>
<feature type="transmembrane region" description="Helical" evidence="1">
    <location>
        <begin position="192"/>
        <end position="223"/>
    </location>
</feature>
<evidence type="ECO:0000256" key="1">
    <source>
        <dbReference type="SAM" id="Phobius"/>
    </source>
</evidence>
<protein>
    <submittedName>
        <fullName evidence="2">Quinol oxidase</fullName>
    </submittedName>
</protein>
<feature type="transmembrane region" description="Helical" evidence="1">
    <location>
        <begin position="385"/>
        <end position="404"/>
    </location>
</feature>
<sequence>MTEVESSVDLGDKSLWGGRRHRSQRRKQAYHEFIRNVPDVPIWPTLLWSLFLSVLNVANPLLSSFATNLQSQALYAVMAMQAGHKPYEYFFGTNGVLYYLILAVGSLFNTTIGLMIFQFIALLIAGIYLNKISAYFSRSQRVAHHINFWFYCFLLVVDLGGLYASIFALPFVLTSIWFLIRYINDAVSDEGFILYGIDAAIVFMIYPKSLILWLVSPLVLFVYNSRNKRLARGVYQFLAAVFGFLLVVYTVGYYTFIEQILGMAIQQTFLYNISLQFTYEGILMTLAVVFGFLLISGFLNHILITLLSISKGQQTEIKLIMLLAFLVQMVFLIGNPNFEWSQLTALIPYGFVLAAASLHGPETDEEFEMLDEEENEDYSYLKASYYLPILMLLALFFQPTYAYLFEEPVRVERQEIARYIRDNTTSDDQIYAWDNSAQAYLESQRLSSANLITAQPYLNTEDNRNNLIYDLNQGRAKYILVNTEIPLLEQVSATLEDNYVPVQLSFNHFKLYQEKE</sequence>
<proteinExistence type="predicted"/>
<feature type="transmembrane region" description="Helical" evidence="1">
    <location>
        <begin position="114"/>
        <end position="136"/>
    </location>
</feature>
<keyword evidence="1" id="KW-1133">Transmembrane helix</keyword>
<dbReference type="EMBL" id="RSDO01000015">
    <property type="protein sequence ID" value="RRR51601.1"/>
    <property type="molecule type" value="Genomic_DNA"/>
</dbReference>
<dbReference type="AlphaFoldDB" id="A0A426TBS1"/>
<evidence type="ECO:0000313" key="2">
    <source>
        <dbReference type="EMBL" id="RRR51601.1"/>
    </source>
</evidence>
<feature type="transmembrane region" description="Helical" evidence="1">
    <location>
        <begin position="319"/>
        <end position="338"/>
    </location>
</feature>
<organism evidence="2 3">
    <name type="scientific">Streptococcus suis</name>
    <dbReference type="NCBI Taxonomy" id="1307"/>
    <lineage>
        <taxon>Bacteria</taxon>
        <taxon>Bacillati</taxon>
        <taxon>Bacillota</taxon>
        <taxon>Bacilli</taxon>
        <taxon>Lactobacillales</taxon>
        <taxon>Streptococcaceae</taxon>
        <taxon>Streptococcus</taxon>
    </lineage>
</organism>
<name>A0A426TBS1_STRSU</name>
<accession>A0A426TBS1</accession>
<reference evidence="2 3" key="1">
    <citation type="submission" date="2018-11" db="EMBL/GenBank/DDBJ databases">
        <authorList>
            <person name="Stevens M.J."/>
            <person name="Cernela N."/>
            <person name="Spoerry Serrano N."/>
            <person name="Schmitt S."/>
            <person name="Schrenzel J."/>
            <person name="Stephan R."/>
        </authorList>
    </citation>
    <scope>NUCLEOTIDE SEQUENCE [LARGE SCALE GENOMIC DNA]</scope>
    <source>
        <strain evidence="2 3">PP422</strain>
    </source>
</reference>
<comment type="caution">
    <text evidence="2">The sequence shown here is derived from an EMBL/GenBank/DDBJ whole genome shotgun (WGS) entry which is preliminary data.</text>
</comment>
<reference evidence="2 3" key="2">
    <citation type="submission" date="2018-12" db="EMBL/GenBank/DDBJ databases">
        <title>Whole-genome sequences of fifteen clinical Streptococcus suis strains isolated from pigs between 2006 and 2018.</title>
        <authorList>
            <person name="Stevens M.J.A."/>
            <person name="Cernela N."/>
            <person name="Spoerry Serrano N."/>
            <person name="Schmitt S."/>
            <person name="Schrenzel J."/>
            <person name="Stephan R."/>
        </authorList>
    </citation>
    <scope>NUCLEOTIDE SEQUENCE [LARGE SCALE GENOMIC DNA]</scope>
    <source>
        <strain evidence="2 3">PP422</strain>
    </source>
</reference>
<gene>
    <name evidence="2" type="ORF">EI998_08355</name>
</gene>